<dbReference type="GO" id="GO:0005506">
    <property type="term" value="F:iron ion binding"/>
    <property type="evidence" value="ECO:0007669"/>
    <property type="project" value="InterPro"/>
</dbReference>
<evidence type="ECO:0000256" key="4">
    <source>
        <dbReference type="ARBA" id="ARBA00023136"/>
    </source>
</evidence>
<evidence type="ECO:0000256" key="2">
    <source>
        <dbReference type="ARBA" id="ARBA00022692"/>
    </source>
</evidence>
<dbReference type="InterPro" id="IPR006694">
    <property type="entry name" value="Fatty_acid_hydroxylase"/>
</dbReference>
<feature type="domain" description="Fatty acid hydroxylase" evidence="6">
    <location>
        <begin position="107"/>
        <end position="241"/>
    </location>
</feature>
<evidence type="ECO:0000259" key="6">
    <source>
        <dbReference type="Pfam" id="PF04116"/>
    </source>
</evidence>
<evidence type="ECO:0000256" key="5">
    <source>
        <dbReference type="SAM" id="Phobius"/>
    </source>
</evidence>
<protein>
    <submittedName>
        <fullName evidence="7">Sterol desaturase family protein</fullName>
    </submittedName>
</protein>
<keyword evidence="4 5" id="KW-0472">Membrane</keyword>
<sequence length="274" mass="31764">MTSVFDRPLSDVFLIISGTTLLRYLLFAGFAYVAVWIVLRSRLLHRRIQKSFPKAKHLRREIGYSLLTVLIFASVGVGMHMAQKAGYTLMYSDFHEYGWGYFFFSLAALILLHDAYFYWAHRLMHHPKIFARVHLVHHKSTDPSPWAALAFHPFEAVLEAGILPMAVMLFPLHVYTLLAFLGFMMFLNVLGHLGFELYPKGFTKNPLTGWNNTATHHNMHHRYFNYNYGLYFNWWDRIMGTNHPKYHETFERITTTPLIGSAKTSSIEVAEEGA</sequence>
<evidence type="ECO:0000313" key="8">
    <source>
        <dbReference type="Proteomes" id="UP000460298"/>
    </source>
</evidence>
<dbReference type="InterPro" id="IPR050307">
    <property type="entry name" value="Sterol_Desaturase_Related"/>
</dbReference>
<evidence type="ECO:0000313" key="7">
    <source>
        <dbReference type="EMBL" id="KAB2934214.1"/>
    </source>
</evidence>
<dbReference type="AlphaFoldDB" id="A0A833H3M4"/>
<dbReference type="Pfam" id="PF04116">
    <property type="entry name" value="FA_hydroxylase"/>
    <property type="match status" value="1"/>
</dbReference>
<comment type="caution">
    <text evidence="7">The sequence shown here is derived from an EMBL/GenBank/DDBJ whole genome shotgun (WGS) entry which is preliminary data.</text>
</comment>
<name>A0A833H3M4_9LEPT</name>
<dbReference type="Proteomes" id="UP000460298">
    <property type="component" value="Unassembled WGS sequence"/>
</dbReference>
<comment type="subcellular location">
    <subcellularLocation>
        <location evidence="1">Membrane</location>
    </subcellularLocation>
</comment>
<accession>A0A833H3M4</accession>
<feature type="transmembrane region" description="Helical" evidence="5">
    <location>
        <begin position="60"/>
        <end position="79"/>
    </location>
</feature>
<dbReference type="PANTHER" id="PTHR11863">
    <property type="entry name" value="STEROL DESATURASE"/>
    <property type="match status" value="1"/>
</dbReference>
<feature type="transmembrane region" description="Helical" evidence="5">
    <location>
        <begin position="99"/>
        <end position="119"/>
    </location>
</feature>
<organism evidence="7 8">
    <name type="scientific">Leptonema illini</name>
    <dbReference type="NCBI Taxonomy" id="183"/>
    <lineage>
        <taxon>Bacteria</taxon>
        <taxon>Pseudomonadati</taxon>
        <taxon>Spirochaetota</taxon>
        <taxon>Spirochaetia</taxon>
        <taxon>Leptospirales</taxon>
        <taxon>Leptospiraceae</taxon>
        <taxon>Leptonema</taxon>
    </lineage>
</organism>
<dbReference type="EMBL" id="WBUI01000003">
    <property type="protein sequence ID" value="KAB2934214.1"/>
    <property type="molecule type" value="Genomic_DNA"/>
</dbReference>
<feature type="transmembrane region" description="Helical" evidence="5">
    <location>
        <begin position="12"/>
        <end position="39"/>
    </location>
</feature>
<evidence type="ECO:0000256" key="1">
    <source>
        <dbReference type="ARBA" id="ARBA00004370"/>
    </source>
</evidence>
<keyword evidence="2 5" id="KW-0812">Transmembrane</keyword>
<dbReference type="GO" id="GO:0016491">
    <property type="term" value="F:oxidoreductase activity"/>
    <property type="evidence" value="ECO:0007669"/>
    <property type="project" value="InterPro"/>
</dbReference>
<keyword evidence="3 5" id="KW-1133">Transmembrane helix</keyword>
<proteinExistence type="predicted"/>
<gene>
    <name evidence="7" type="ORF">F9K24_04100</name>
</gene>
<feature type="transmembrane region" description="Helical" evidence="5">
    <location>
        <begin position="172"/>
        <end position="195"/>
    </location>
</feature>
<evidence type="ECO:0000256" key="3">
    <source>
        <dbReference type="ARBA" id="ARBA00022989"/>
    </source>
</evidence>
<dbReference type="GO" id="GO:0008610">
    <property type="term" value="P:lipid biosynthetic process"/>
    <property type="evidence" value="ECO:0007669"/>
    <property type="project" value="InterPro"/>
</dbReference>
<reference evidence="7 8" key="1">
    <citation type="submission" date="2019-10" db="EMBL/GenBank/DDBJ databases">
        <title>Extracellular Electron Transfer in a Candidatus Methanoperedens spp. Enrichment Culture.</title>
        <authorList>
            <person name="Berger S."/>
            <person name="Rangel Shaw D."/>
            <person name="Berben T."/>
            <person name="In 'T Zandt M."/>
            <person name="Frank J."/>
            <person name="Reimann J."/>
            <person name="Jetten M.S.M."/>
            <person name="Welte C.U."/>
        </authorList>
    </citation>
    <scope>NUCLEOTIDE SEQUENCE [LARGE SCALE GENOMIC DNA]</scope>
    <source>
        <strain evidence="7">SB12</strain>
    </source>
</reference>
<dbReference type="GO" id="GO:0016020">
    <property type="term" value="C:membrane"/>
    <property type="evidence" value="ECO:0007669"/>
    <property type="project" value="UniProtKB-SubCell"/>
</dbReference>